<feature type="domain" description="Mur ligase central" evidence="7">
    <location>
        <begin position="53"/>
        <end position="206"/>
    </location>
</feature>
<evidence type="ECO:0000256" key="1">
    <source>
        <dbReference type="ARBA" id="ARBA00008276"/>
    </source>
</evidence>
<dbReference type="NCBIfam" id="TIGR01499">
    <property type="entry name" value="folC"/>
    <property type="match status" value="1"/>
</dbReference>
<dbReference type="InterPro" id="IPR013221">
    <property type="entry name" value="Mur_ligase_cen"/>
</dbReference>
<evidence type="ECO:0000256" key="3">
    <source>
        <dbReference type="ARBA" id="ARBA00022723"/>
    </source>
</evidence>
<keyword evidence="3" id="KW-0479">Metal-binding</keyword>
<proteinExistence type="inferred from homology"/>
<dbReference type="SUPFAM" id="SSF53244">
    <property type="entry name" value="MurD-like peptide ligases, peptide-binding domain"/>
    <property type="match status" value="1"/>
</dbReference>
<comment type="similarity">
    <text evidence="1">Belongs to the folylpolyglutamate synthase family.</text>
</comment>
<keyword evidence="6" id="KW-0460">Magnesium</keyword>
<keyword evidence="2" id="KW-0436">Ligase</keyword>
<evidence type="ECO:0000313" key="8">
    <source>
        <dbReference type="EMBL" id="QOR04757.1"/>
    </source>
</evidence>
<dbReference type="InterPro" id="IPR036615">
    <property type="entry name" value="Mur_ligase_C_dom_sf"/>
</dbReference>
<evidence type="ECO:0000256" key="2">
    <source>
        <dbReference type="ARBA" id="ARBA00022598"/>
    </source>
</evidence>
<accession>A0ABX6U098</accession>
<keyword evidence="4" id="KW-0547">Nucleotide-binding</keyword>
<name>A0ABX6U098_9BACT</name>
<evidence type="ECO:0000256" key="5">
    <source>
        <dbReference type="ARBA" id="ARBA00022840"/>
    </source>
</evidence>
<dbReference type="EMBL" id="CP063091">
    <property type="protein sequence ID" value="QOR04757.1"/>
    <property type="molecule type" value="Genomic_DNA"/>
</dbReference>
<evidence type="ECO:0000313" key="9">
    <source>
        <dbReference type="Proteomes" id="UP000594874"/>
    </source>
</evidence>
<reference evidence="8 9" key="1">
    <citation type="submission" date="2020-10" db="EMBL/GenBank/DDBJ databases">
        <title>Campylobacter and Helicobacter PacBio genomes.</title>
        <authorList>
            <person name="Lane C."/>
        </authorList>
    </citation>
    <scope>NUCLEOTIDE SEQUENCE [LARGE SCALE GENOMIC DNA]</scope>
    <source>
        <strain evidence="8 9">2010D-8469</strain>
    </source>
</reference>
<evidence type="ECO:0000256" key="4">
    <source>
        <dbReference type="ARBA" id="ARBA00022741"/>
    </source>
</evidence>
<dbReference type="InterPro" id="IPR001645">
    <property type="entry name" value="Folylpolyglutamate_synth"/>
</dbReference>
<evidence type="ECO:0000256" key="6">
    <source>
        <dbReference type="ARBA" id="ARBA00022842"/>
    </source>
</evidence>
<gene>
    <name evidence="8" type="ORF">A0071_02085</name>
</gene>
<dbReference type="InterPro" id="IPR036565">
    <property type="entry name" value="Mur-like_cat_sf"/>
</dbReference>
<sequence length="399" mass="46613">MKNCWKKSLKMTKVDEILAQKSLHYEKIDRFVAFRMFEKYKEQIALKPIIHIVGTNGKGSTGRFLAQLLENLAFKVGHYTSPHILNFKERFYLNHNIVSDELLDLTHEKLADIFKEDLKKISYFEYATFLAAVLFRDCDFVIFEAGLGGEYDATSVFERRLSIFTKIGYDHMHILGNKLEQIARTKLKTMAKKALISNEQEKIVLDLAQKIAWLKGADLRLNKTFEDEDLNKEFEKYALNYALPQFLKHNLSLALNACLLLNSKEEVLKALKELKNLNLAGRCQKISENLFIDVGHNEMAALALREYFKGQKIILVYNSYLDKEIFKILQILKPIIDTIRIYKYFNEDRKPANELIFKIAQELNLRCEMFKGIDLKEKTLVFGSFILVEKFLKEYCDKR</sequence>
<dbReference type="Gene3D" id="3.40.1190.10">
    <property type="entry name" value="Mur-like, catalytic domain"/>
    <property type="match status" value="1"/>
</dbReference>
<keyword evidence="5" id="KW-0067">ATP-binding</keyword>
<protein>
    <submittedName>
        <fullName evidence="8">Bifunctional folylpolyglutamate synthase/dihydrofolate synthase</fullName>
    </submittedName>
</protein>
<keyword evidence="9" id="KW-1185">Reference proteome</keyword>
<evidence type="ECO:0000259" key="7">
    <source>
        <dbReference type="Pfam" id="PF08245"/>
    </source>
</evidence>
<dbReference type="Proteomes" id="UP000594874">
    <property type="component" value="Chromosome"/>
</dbReference>
<dbReference type="Pfam" id="PF08245">
    <property type="entry name" value="Mur_ligase_M"/>
    <property type="match status" value="1"/>
</dbReference>
<dbReference type="SUPFAM" id="SSF53623">
    <property type="entry name" value="MurD-like peptide ligases, catalytic domain"/>
    <property type="match status" value="1"/>
</dbReference>
<dbReference type="PANTHER" id="PTHR11136">
    <property type="entry name" value="FOLYLPOLYGLUTAMATE SYNTHASE-RELATED"/>
    <property type="match status" value="1"/>
</dbReference>
<dbReference type="PANTHER" id="PTHR11136:SF0">
    <property type="entry name" value="DIHYDROFOLATE SYNTHETASE-RELATED"/>
    <property type="match status" value="1"/>
</dbReference>
<organism evidence="8 9">
    <name type="scientific">Campylobacter cuniculorum</name>
    <dbReference type="NCBI Taxonomy" id="374106"/>
    <lineage>
        <taxon>Bacteria</taxon>
        <taxon>Pseudomonadati</taxon>
        <taxon>Campylobacterota</taxon>
        <taxon>Epsilonproteobacteria</taxon>
        <taxon>Campylobacterales</taxon>
        <taxon>Campylobacteraceae</taxon>
        <taxon>Campylobacter</taxon>
    </lineage>
</organism>
<dbReference type="Gene3D" id="3.90.190.20">
    <property type="entry name" value="Mur ligase, C-terminal domain"/>
    <property type="match status" value="1"/>
</dbReference>